<keyword evidence="1" id="KW-1003">Cell membrane</keyword>
<feature type="chain" id="PRO_5045613133" evidence="3">
    <location>
        <begin position="21"/>
        <end position="169"/>
    </location>
</feature>
<accession>A0ABV8DLH6</accession>
<keyword evidence="4" id="KW-0449">Lipoprotein</keyword>
<evidence type="ECO:0000313" key="5">
    <source>
        <dbReference type="Proteomes" id="UP001595696"/>
    </source>
</evidence>
<dbReference type="PROSITE" id="PS51257">
    <property type="entry name" value="PROKAR_LIPOPROTEIN"/>
    <property type="match status" value="1"/>
</dbReference>
<organism evidence="4 5">
    <name type="scientific">Nocardia jiangsuensis</name>
    <dbReference type="NCBI Taxonomy" id="1691563"/>
    <lineage>
        <taxon>Bacteria</taxon>
        <taxon>Bacillati</taxon>
        <taxon>Actinomycetota</taxon>
        <taxon>Actinomycetes</taxon>
        <taxon>Mycobacteriales</taxon>
        <taxon>Nocardiaceae</taxon>
        <taxon>Nocardia</taxon>
    </lineage>
</organism>
<dbReference type="Pfam" id="PF05481">
    <property type="entry name" value="Myco_19_kDa"/>
    <property type="match status" value="1"/>
</dbReference>
<evidence type="ECO:0000256" key="2">
    <source>
        <dbReference type="ARBA" id="ARBA00023136"/>
    </source>
</evidence>
<comment type="caution">
    <text evidence="4">The sequence shown here is derived from an EMBL/GenBank/DDBJ whole genome shotgun (WGS) entry which is preliminary data.</text>
</comment>
<dbReference type="RefSeq" id="WP_378610592.1">
    <property type="nucleotide sequence ID" value="NZ_JBHSAX010000003.1"/>
</dbReference>
<feature type="signal peptide" evidence="3">
    <location>
        <begin position="1"/>
        <end position="20"/>
    </location>
</feature>
<dbReference type="InterPro" id="IPR008691">
    <property type="entry name" value="LpqH"/>
</dbReference>
<gene>
    <name evidence="4" type="ORF">ACFO0B_02325</name>
</gene>
<sequence>MRTNATRLAAATTAAAAALALLVTGCSDNSTTTTSPVSTSGNSTVEVDGTSIDARFDTTCAEQGGTLALALTDLNNATYGNFSVSATLQGEDSVQAVAIAGTKGGSNGTPYAVGYGAGAPGGSATVTKNGTTYTVTGEGVGGVDLTNPLAGPKNIPFEITFACTTVVNG</sequence>
<evidence type="ECO:0000256" key="1">
    <source>
        <dbReference type="ARBA" id="ARBA00022475"/>
    </source>
</evidence>
<reference evidence="5" key="1">
    <citation type="journal article" date="2019" name="Int. J. Syst. Evol. Microbiol.">
        <title>The Global Catalogue of Microorganisms (GCM) 10K type strain sequencing project: providing services to taxonomists for standard genome sequencing and annotation.</title>
        <authorList>
            <consortium name="The Broad Institute Genomics Platform"/>
            <consortium name="The Broad Institute Genome Sequencing Center for Infectious Disease"/>
            <person name="Wu L."/>
            <person name="Ma J."/>
        </authorList>
    </citation>
    <scope>NUCLEOTIDE SEQUENCE [LARGE SCALE GENOMIC DNA]</scope>
    <source>
        <strain evidence="5">CGMCC 4.7330</strain>
    </source>
</reference>
<name>A0ABV8DLH6_9NOCA</name>
<dbReference type="EMBL" id="JBHSAX010000003">
    <property type="protein sequence ID" value="MFC3960821.1"/>
    <property type="molecule type" value="Genomic_DNA"/>
</dbReference>
<protein>
    <submittedName>
        <fullName evidence="4">Lipoprotein LpqH</fullName>
    </submittedName>
</protein>
<dbReference type="Proteomes" id="UP001595696">
    <property type="component" value="Unassembled WGS sequence"/>
</dbReference>
<evidence type="ECO:0000313" key="4">
    <source>
        <dbReference type="EMBL" id="MFC3960821.1"/>
    </source>
</evidence>
<evidence type="ECO:0000256" key="3">
    <source>
        <dbReference type="SAM" id="SignalP"/>
    </source>
</evidence>
<keyword evidence="2" id="KW-0472">Membrane</keyword>
<keyword evidence="5" id="KW-1185">Reference proteome</keyword>
<keyword evidence="3" id="KW-0732">Signal</keyword>
<proteinExistence type="predicted"/>